<feature type="compositionally biased region" description="Low complexity" evidence="1">
    <location>
        <begin position="71"/>
        <end position="91"/>
    </location>
</feature>
<organism evidence="2 3">
    <name type="scientific">Schaalia odontolytica</name>
    <dbReference type="NCBI Taxonomy" id="1660"/>
    <lineage>
        <taxon>Bacteria</taxon>
        <taxon>Bacillati</taxon>
        <taxon>Actinomycetota</taxon>
        <taxon>Actinomycetes</taxon>
        <taxon>Actinomycetales</taxon>
        <taxon>Actinomycetaceae</taxon>
        <taxon>Schaalia</taxon>
    </lineage>
</organism>
<feature type="compositionally biased region" description="Basic residues" evidence="1">
    <location>
        <begin position="1"/>
        <end position="10"/>
    </location>
</feature>
<accession>A0A2X0U4C0</accession>
<evidence type="ECO:0000313" key="2">
    <source>
        <dbReference type="EMBL" id="SPT55966.1"/>
    </source>
</evidence>
<evidence type="ECO:0000256" key="1">
    <source>
        <dbReference type="SAM" id="MobiDB-lite"/>
    </source>
</evidence>
<evidence type="ECO:0000313" key="3">
    <source>
        <dbReference type="Proteomes" id="UP000250192"/>
    </source>
</evidence>
<protein>
    <submittedName>
        <fullName evidence="2">Cell surface antigen I/II</fullName>
    </submittedName>
</protein>
<keyword evidence="3" id="KW-1185">Reference proteome</keyword>
<feature type="compositionally biased region" description="Low complexity" evidence="1">
    <location>
        <begin position="99"/>
        <end position="119"/>
    </location>
</feature>
<feature type="compositionally biased region" description="Low complexity" evidence="1">
    <location>
        <begin position="132"/>
        <end position="145"/>
    </location>
</feature>
<feature type="region of interest" description="Disordered" evidence="1">
    <location>
        <begin position="1"/>
        <end position="179"/>
    </location>
</feature>
<name>A0A2X0U4C0_9ACTO</name>
<dbReference type="Proteomes" id="UP000250192">
    <property type="component" value="Unassembled WGS sequence"/>
</dbReference>
<gene>
    <name evidence="2" type="primary">spaP</name>
    <name evidence="2" type="ORF">NCTC9935_01484</name>
</gene>
<dbReference type="EMBL" id="UAPR01000005">
    <property type="protein sequence ID" value="SPT55966.1"/>
    <property type="molecule type" value="Genomic_DNA"/>
</dbReference>
<dbReference type="AlphaFoldDB" id="A0A2X0U4C0"/>
<sequence>MGGRRRPHRTRTGEAPEHHRRRSFASSRIPLLLHDYTRPSAPLSTRTQPTLIPMTPVSRRAQPTPKPTTPPSTRALTTLKPTTPPLTRAQPTPTPTTPPSTRALTTLKPTTPPSTRVQPTPTPTTPPSARVLTTLKPTTPLSTRPQASTKPLAPPSTRALAALKPTTPPSTRSQASMKPLAPPIATTGVFRAFFARRRCRRFHSTSIALRQWCCRFQSPASHAHTARRAPPGRPHTVNSQHTIHVRPHSAPIPHARLCVSWLLGGRMCVMVAQHSWCFVSVLRVS</sequence>
<reference evidence="2 3" key="1">
    <citation type="submission" date="2018-06" db="EMBL/GenBank/DDBJ databases">
        <authorList>
            <consortium name="Pathogen Informatics"/>
            <person name="Doyle S."/>
        </authorList>
    </citation>
    <scope>NUCLEOTIDE SEQUENCE [LARGE SCALE GENOMIC DNA]</scope>
    <source>
        <strain evidence="2 3">NCTC9935</strain>
    </source>
</reference>
<proteinExistence type="predicted"/>